<gene>
    <name evidence="1" type="ORF">I5I61_25325</name>
</gene>
<dbReference type="RefSeq" id="WP_196913441.1">
    <property type="nucleotide sequence ID" value="NZ_DAMDDB010000008.1"/>
</dbReference>
<protein>
    <submittedName>
        <fullName evidence="1">Phage tail assembly protein</fullName>
    </submittedName>
</protein>
<accession>A0ABS0KS76</accession>
<comment type="caution">
    <text evidence="1">The sequence shown here is derived from an EMBL/GenBank/DDBJ whole genome shotgun (WGS) entry which is preliminary data.</text>
</comment>
<organism evidence="1 2">
    <name type="scientific">Pseudomonas nitroreducens</name>
    <dbReference type="NCBI Taxonomy" id="46680"/>
    <lineage>
        <taxon>Bacteria</taxon>
        <taxon>Pseudomonadati</taxon>
        <taxon>Pseudomonadota</taxon>
        <taxon>Gammaproteobacteria</taxon>
        <taxon>Pseudomonadales</taxon>
        <taxon>Pseudomonadaceae</taxon>
        <taxon>Pseudomonas</taxon>
    </lineage>
</organism>
<dbReference type="Proteomes" id="UP000608450">
    <property type="component" value="Unassembled WGS sequence"/>
</dbReference>
<evidence type="ECO:0000313" key="1">
    <source>
        <dbReference type="EMBL" id="MBG6290793.1"/>
    </source>
</evidence>
<evidence type="ECO:0000313" key="2">
    <source>
        <dbReference type="Proteomes" id="UP000608450"/>
    </source>
</evidence>
<dbReference type="EMBL" id="JADTFC010000087">
    <property type="protein sequence ID" value="MBG6290793.1"/>
    <property type="molecule type" value="Genomic_DNA"/>
</dbReference>
<keyword evidence="2" id="KW-1185">Reference proteome</keyword>
<reference evidence="1 2" key="1">
    <citation type="submission" date="2020-11" db="EMBL/GenBank/DDBJ databases">
        <title>Enhanced detection system for hospital associated transmission using whole genome sequencing surveillance.</title>
        <authorList>
            <person name="Harrison L.H."/>
            <person name="Van Tyne D."/>
            <person name="Marsh J.W."/>
            <person name="Griffith M.P."/>
            <person name="Snyder D.J."/>
            <person name="Cooper V.S."/>
            <person name="Mustapha M."/>
        </authorList>
    </citation>
    <scope>NUCLEOTIDE SEQUENCE [LARGE SCALE GENOMIC DNA]</scope>
    <source>
        <strain evidence="1 2">PSA00705</strain>
    </source>
</reference>
<name>A0ABS0KS76_PSENT</name>
<proteinExistence type="predicted"/>
<sequence>MTDASGCRPLTIGGRSVTVREMTVAQVRQLMDTITADTVGDSLMGGALRLHDLSVMSSLSAGEIDEMTPTQLQELAQACREVNRHFFEMLERLTKVLATR</sequence>